<reference evidence="2 3" key="1">
    <citation type="submission" date="2021-06" db="EMBL/GenBank/DDBJ databases">
        <title>Bacillus sp. RD4P76, an endophyte from a halophyte.</title>
        <authorList>
            <person name="Sun J.-Q."/>
        </authorList>
    </citation>
    <scope>NUCLEOTIDE SEQUENCE [LARGE SCALE GENOMIC DNA]</scope>
    <source>
        <strain evidence="2 3">CGMCC 1.15917</strain>
    </source>
</reference>
<evidence type="ECO:0000313" key="2">
    <source>
        <dbReference type="EMBL" id="MBU9714203.1"/>
    </source>
</evidence>
<gene>
    <name evidence="2" type="ORF">KS419_20915</name>
</gene>
<keyword evidence="1" id="KW-1133">Transmembrane helix</keyword>
<dbReference type="EMBL" id="JAHQCS010000169">
    <property type="protein sequence ID" value="MBU9714203.1"/>
    <property type="molecule type" value="Genomic_DNA"/>
</dbReference>
<keyword evidence="3" id="KW-1185">Reference proteome</keyword>
<proteinExistence type="predicted"/>
<evidence type="ECO:0000256" key="1">
    <source>
        <dbReference type="SAM" id="Phobius"/>
    </source>
</evidence>
<protein>
    <recommendedName>
        <fullName evidence="4">NADH dehydrogenase subunit 6</fullName>
    </recommendedName>
</protein>
<comment type="caution">
    <text evidence="2">The sequence shown here is derived from an EMBL/GenBank/DDBJ whole genome shotgun (WGS) entry which is preliminary data.</text>
</comment>
<name>A0ABS6JPG9_9BACI</name>
<keyword evidence="1" id="KW-0472">Membrane</keyword>
<organism evidence="2 3">
    <name type="scientific">Evansella tamaricis</name>
    <dbReference type="NCBI Taxonomy" id="2069301"/>
    <lineage>
        <taxon>Bacteria</taxon>
        <taxon>Bacillati</taxon>
        <taxon>Bacillota</taxon>
        <taxon>Bacilli</taxon>
        <taxon>Bacillales</taxon>
        <taxon>Bacillaceae</taxon>
        <taxon>Evansella</taxon>
    </lineage>
</organism>
<dbReference type="Proteomes" id="UP000784880">
    <property type="component" value="Unassembled WGS sequence"/>
</dbReference>
<accession>A0ABS6JPG9</accession>
<feature type="transmembrane region" description="Helical" evidence="1">
    <location>
        <begin position="57"/>
        <end position="80"/>
    </location>
</feature>
<evidence type="ECO:0008006" key="4">
    <source>
        <dbReference type="Google" id="ProtNLM"/>
    </source>
</evidence>
<evidence type="ECO:0000313" key="3">
    <source>
        <dbReference type="Proteomes" id="UP000784880"/>
    </source>
</evidence>
<keyword evidence="1" id="KW-0812">Transmembrane</keyword>
<dbReference type="RefSeq" id="WP_217068577.1">
    <property type="nucleotide sequence ID" value="NZ_JAHQCS010000169.1"/>
</dbReference>
<sequence length="96" mass="10702">MNTISRWLLVGVLILIGVLSFNKGLELWSLGTDVDGDGIGVYFLTFEINDNVPEENITTYAIGFFIFSILLLIISFVLLIRGFKQRHKGSSFTSGE</sequence>